<dbReference type="SUPFAM" id="SSF47384">
    <property type="entry name" value="Homodimeric domain of signal transducing histidine kinase"/>
    <property type="match status" value="1"/>
</dbReference>
<keyword evidence="4" id="KW-0597">Phosphoprotein</keyword>
<dbReference type="InterPro" id="IPR003594">
    <property type="entry name" value="HATPase_dom"/>
</dbReference>
<comment type="subcellular location">
    <subcellularLocation>
        <location evidence="2">Membrane</location>
    </subcellularLocation>
</comment>
<dbReference type="SUPFAM" id="SSF55874">
    <property type="entry name" value="ATPase domain of HSP90 chaperone/DNA topoisomerase II/histidine kinase"/>
    <property type="match status" value="1"/>
</dbReference>
<evidence type="ECO:0000256" key="5">
    <source>
        <dbReference type="ARBA" id="ARBA00022679"/>
    </source>
</evidence>
<evidence type="ECO:0000313" key="14">
    <source>
        <dbReference type="Proteomes" id="UP000267464"/>
    </source>
</evidence>
<dbReference type="InterPro" id="IPR050428">
    <property type="entry name" value="TCS_sensor_his_kinase"/>
</dbReference>
<feature type="domain" description="HAMP" evidence="12">
    <location>
        <begin position="181"/>
        <end position="233"/>
    </location>
</feature>
<sequence>MGERKGSLRTRMLWRVLVPLALIWLVGTLVASMVAFLFTREAFDQTLIDDAYAIAANVVDHDGEVALSLSAPAISGILFDRSDKLVYALLRADGTFVAGTPGLRTDLTPTSPLVDVRDTIREGHSWRMATVRRDEPRPFHVVVAQTTVGRGKLLRRLLAYSLGPQAVLLLLIGAWLRRSIGRELEPLGRLQRALSQRDSNDLAPVQVTAASRDVEQLTQTVNALMERIHRGLRAQREFAGNVAHELRTPLAGIRALVEYGLARKDPEVWHAQLKSVAASQDRASRLVDQLLALALADEASDSVVLQPMMVDEIVHHCVLGYLTRADAMGVDLGALGLDQPVCAVANRELLEGLLGNLIDNALRYGRPASGQTPRVTVELRVDGSEVVMSVTDNGPGMDMQLRDLLLKRWAQGAAGIKLGEGAGLGLAIVSRYAELLHGRLDLSPGPDGVGLCAGVRLKAAEHGTIPR</sequence>
<dbReference type="AlphaFoldDB" id="A0A3N7J7U1"/>
<keyword evidence="5" id="KW-0808">Transferase</keyword>
<gene>
    <name evidence="13" type="ORF">DZC73_03765</name>
</gene>
<keyword evidence="8 10" id="KW-1133">Transmembrane helix</keyword>
<evidence type="ECO:0000256" key="9">
    <source>
        <dbReference type="ARBA" id="ARBA00023012"/>
    </source>
</evidence>
<dbReference type="PROSITE" id="PS50109">
    <property type="entry name" value="HIS_KIN"/>
    <property type="match status" value="1"/>
</dbReference>
<accession>A0A3N7J7U1</accession>
<organism evidence="13 14">
    <name type="scientific">Piscinibacter terrae</name>
    <dbReference type="NCBI Taxonomy" id="2496871"/>
    <lineage>
        <taxon>Bacteria</taxon>
        <taxon>Pseudomonadati</taxon>
        <taxon>Pseudomonadota</taxon>
        <taxon>Betaproteobacteria</taxon>
        <taxon>Burkholderiales</taxon>
        <taxon>Sphaerotilaceae</taxon>
        <taxon>Piscinibacter</taxon>
    </lineage>
</organism>
<comment type="caution">
    <text evidence="13">The sequence shown here is derived from an EMBL/GenBank/DDBJ whole genome shotgun (WGS) entry which is preliminary data.</text>
</comment>
<proteinExistence type="predicted"/>
<keyword evidence="9" id="KW-0902">Two-component regulatory system</keyword>
<reference evidence="13 14" key="2">
    <citation type="submission" date="2018-12" db="EMBL/GenBank/DDBJ databases">
        <title>Rhizobacter gummiphilus sp. nov., a rubber-degrading bacterium isolated from the soil of a botanical garden in Japan.</title>
        <authorList>
            <person name="Shunsuke S.S."/>
        </authorList>
    </citation>
    <scope>NUCLEOTIDE SEQUENCE [LARGE SCALE GENOMIC DNA]</scope>
    <source>
        <strain evidence="13 14">S-16</strain>
    </source>
</reference>
<dbReference type="SMART" id="SM00388">
    <property type="entry name" value="HisKA"/>
    <property type="match status" value="1"/>
</dbReference>
<evidence type="ECO:0000256" key="2">
    <source>
        <dbReference type="ARBA" id="ARBA00004370"/>
    </source>
</evidence>
<evidence type="ECO:0000256" key="6">
    <source>
        <dbReference type="ARBA" id="ARBA00022692"/>
    </source>
</evidence>
<feature type="domain" description="Histidine kinase" evidence="11">
    <location>
        <begin position="241"/>
        <end position="461"/>
    </location>
</feature>
<dbReference type="CDD" id="cd00075">
    <property type="entry name" value="HATPase"/>
    <property type="match status" value="1"/>
</dbReference>
<dbReference type="Gene3D" id="3.30.565.10">
    <property type="entry name" value="Histidine kinase-like ATPase, C-terminal domain"/>
    <property type="match status" value="1"/>
</dbReference>
<dbReference type="PANTHER" id="PTHR45436">
    <property type="entry name" value="SENSOR HISTIDINE KINASE YKOH"/>
    <property type="match status" value="1"/>
</dbReference>
<dbReference type="PANTHER" id="PTHR45436:SF1">
    <property type="entry name" value="SENSOR PROTEIN QSEC"/>
    <property type="match status" value="1"/>
</dbReference>
<dbReference type="InterPro" id="IPR013727">
    <property type="entry name" value="2CSK_N"/>
</dbReference>
<dbReference type="Pfam" id="PF02518">
    <property type="entry name" value="HATPase_c"/>
    <property type="match status" value="1"/>
</dbReference>
<keyword evidence="10" id="KW-0472">Membrane</keyword>
<evidence type="ECO:0000256" key="10">
    <source>
        <dbReference type="SAM" id="Phobius"/>
    </source>
</evidence>
<keyword evidence="14" id="KW-1185">Reference proteome</keyword>
<evidence type="ECO:0000256" key="7">
    <source>
        <dbReference type="ARBA" id="ARBA00022777"/>
    </source>
</evidence>
<evidence type="ECO:0000313" key="13">
    <source>
        <dbReference type="EMBL" id="RQP26832.1"/>
    </source>
</evidence>
<name>A0A3N7J7U1_9BURK</name>
<dbReference type="CDD" id="cd00082">
    <property type="entry name" value="HisKA"/>
    <property type="match status" value="1"/>
</dbReference>
<dbReference type="GO" id="GO:0000155">
    <property type="term" value="F:phosphorelay sensor kinase activity"/>
    <property type="evidence" value="ECO:0007669"/>
    <property type="project" value="InterPro"/>
</dbReference>
<reference evidence="13 14" key="1">
    <citation type="submission" date="2018-08" db="EMBL/GenBank/DDBJ databases">
        <authorList>
            <person name="Khan S.A."/>
            <person name="Jeon C.O."/>
            <person name="Chun B.H."/>
            <person name="Jeong S.E."/>
        </authorList>
    </citation>
    <scope>NUCLEOTIDE SEQUENCE [LARGE SCALE GENOMIC DNA]</scope>
    <source>
        <strain evidence="13 14">S-16</strain>
    </source>
</reference>
<evidence type="ECO:0000259" key="11">
    <source>
        <dbReference type="PROSITE" id="PS50109"/>
    </source>
</evidence>
<protein>
    <recommendedName>
        <fullName evidence="3">histidine kinase</fullName>
        <ecNumber evidence="3">2.7.13.3</ecNumber>
    </recommendedName>
</protein>
<keyword evidence="7 13" id="KW-0418">Kinase</keyword>
<dbReference type="Pfam" id="PF08521">
    <property type="entry name" value="2CSK_N"/>
    <property type="match status" value="1"/>
</dbReference>
<dbReference type="Gene3D" id="1.10.287.130">
    <property type="match status" value="1"/>
</dbReference>
<dbReference type="Pfam" id="PF00512">
    <property type="entry name" value="HisKA"/>
    <property type="match status" value="1"/>
</dbReference>
<dbReference type="GO" id="GO:0005886">
    <property type="term" value="C:plasma membrane"/>
    <property type="evidence" value="ECO:0007669"/>
    <property type="project" value="TreeGrafter"/>
</dbReference>
<evidence type="ECO:0000259" key="12">
    <source>
        <dbReference type="PROSITE" id="PS50885"/>
    </source>
</evidence>
<feature type="transmembrane region" description="Helical" evidence="10">
    <location>
        <begin position="12"/>
        <end position="38"/>
    </location>
</feature>
<dbReference type="SMART" id="SM00387">
    <property type="entry name" value="HATPase_c"/>
    <property type="match status" value="1"/>
</dbReference>
<evidence type="ECO:0000256" key="3">
    <source>
        <dbReference type="ARBA" id="ARBA00012438"/>
    </source>
</evidence>
<comment type="catalytic activity">
    <reaction evidence="1">
        <text>ATP + protein L-histidine = ADP + protein N-phospho-L-histidine.</text>
        <dbReference type="EC" id="2.7.13.3"/>
    </reaction>
</comment>
<dbReference type="OrthoDB" id="8554694at2"/>
<dbReference type="EMBL" id="QUSW01000001">
    <property type="protein sequence ID" value="RQP26832.1"/>
    <property type="molecule type" value="Genomic_DNA"/>
</dbReference>
<dbReference type="Proteomes" id="UP000267464">
    <property type="component" value="Unassembled WGS sequence"/>
</dbReference>
<evidence type="ECO:0000256" key="1">
    <source>
        <dbReference type="ARBA" id="ARBA00000085"/>
    </source>
</evidence>
<dbReference type="InterPro" id="IPR036890">
    <property type="entry name" value="HATPase_C_sf"/>
</dbReference>
<evidence type="ECO:0000256" key="4">
    <source>
        <dbReference type="ARBA" id="ARBA00022553"/>
    </source>
</evidence>
<dbReference type="InterPro" id="IPR003660">
    <property type="entry name" value="HAMP_dom"/>
</dbReference>
<evidence type="ECO:0000256" key="8">
    <source>
        <dbReference type="ARBA" id="ARBA00022989"/>
    </source>
</evidence>
<dbReference type="PROSITE" id="PS50885">
    <property type="entry name" value="HAMP"/>
    <property type="match status" value="1"/>
</dbReference>
<keyword evidence="6 10" id="KW-0812">Transmembrane</keyword>
<dbReference type="InterPro" id="IPR003661">
    <property type="entry name" value="HisK_dim/P_dom"/>
</dbReference>
<dbReference type="InterPro" id="IPR005467">
    <property type="entry name" value="His_kinase_dom"/>
</dbReference>
<dbReference type="EC" id="2.7.13.3" evidence="3"/>
<dbReference type="InterPro" id="IPR036097">
    <property type="entry name" value="HisK_dim/P_sf"/>
</dbReference>